<dbReference type="EMBL" id="MAYT01000027">
    <property type="protein sequence ID" value="OCA85215.1"/>
    <property type="molecule type" value="Genomic_DNA"/>
</dbReference>
<proteinExistence type="predicted"/>
<dbReference type="AlphaFoldDB" id="A0A1B9AN38"/>
<reference evidence="2" key="1">
    <citation type="submission" date="2016-05" db="EMBL/GenBank/DDBJ databases">
        <authorList>
            <person name="Liu B."/>
            <person name="Wang J."/>
            <person name="Zhu Y."/>
            <person name="Liu G."/>
            <person name="Chen Q."/>
            <person name="Chen Z."/>
            <person name="Lan J."/>
            <person name="Che J."/>
            <person name="Ge C."/>
            <person name="Shi H."/>
            <person name="Pan Z."/>
            <person name="Liu X."/>
        </authorList>
    </citation>
    <scope>NUCLEOTIDE SEQUENCE [LARGE SCALE GENOMIC DNA]</scope>
    <source>
        <strain evidence="2">FJAT-27215</strain>
    </source>
</reference>
<dbReference type="RefSeq" id="WP_065411184.1">
    <property type="nucleotide sequence ID" value="NZ_MAYT01000027.1"/>
</dbReference>
<gene>
    <name evidence="1" type="ORF">A8F95_11105</name>
</gene>
<evidence type="ECO:0000313" key="1">
    <source>
        <dbReference type="EMBL" id="OCA85215.1"/>
    </source>
</evidence>
<sequence length="87" mass="10170">MSLSKRLYEEGYVGKIECKYPLLDVGKRFTYDLSNIKIEHGTWEVVSNEQAPLYKCKRVLKNGKLSKSGSLENLRNFHESEIYRALR</sequence>
<protein>
    <submittedName>
        <fullName evidence="1">Uncharacterized protein</fullName>
    </submittedName>
</protein>
<dbReference type="Proteomes" id="UP000092578">
    <property type="component" value="Unassembled WGS sequence"/>
</dbReference>
<organism evidence="1 2">
    <name type="scientific">Pseudobacillus wudalianchiensis</name>
    <dbReference type="NCBI Taxonomy" id="1743143"/>
    <lineage>
        <taxon>Bacteria</taxon>
        <taxon>Bacillati</taxon>
        <taxon>Bacillota</taxon>
        <taxon>Bacilli</taxon>
        <taxon>Bacillales</taxon>
        <taxon>Bacillaceae</taxon>
        <taxon>Pseudobacillus</taxon>
    </lineage>
</organism>
<keyword evidence="2" id="KW-1185">Reference proteome</keyword>
<comment type="caution">
    <text evidence="1">The sequence shown here is derived from an EMBL/GenBank/DDBJ whole genome shotgun (WGS) entry which is preliminary data.</text>
</comment>
<accession>A0A1B9AN38</accession>
<evidence type="ECO:0000313" key="2">
    <source>
        <dbReference type="Proteomes" id="UP000092578"/>
    </source>
</evidence>
<name>A0A1B9AN38_9BACI</name>